<comment type="caution">
    <text evidence="2">The sequence shown here is derived from an EMBL/GenBank/DDBJ whole genome shotgun (WGS) entry which is preliminary data.</text>
</comment>
<accession>A0A9D1Z968</accession>
<sequence>MVWHGLGGLPSRGVRALIRLYQTKVSPALPARCIYVPTCSQYAYEAIEKYGLLRGGSLAFRRICRCHPLHAGGYDPVP</sequence>
<comment type="function">
    <text evidence="1">Could be involved in insertion of integral membrane proteins into the membrane.</text>
</comment>
<dbReference type="EMBL" id="DXCP01000005">
    <property type="protein sequence ID" value="HIY79016.1"/>
    <property type="molecule type" value="Genomic_DNA"/>
</dbReference>
<dbReference type="Proteomes" id="UP000824133">
    <property type="component" value="Unassembled WGS sequence"/>
</dbReference>
<dbReference type="InterPro" id="IPR002696">
    <property type="entry name" value="Membr_insert_effic_factor_YidD"/>
</dbReference>
<evidence type="ECO:0000256" key="1">
    <source>
        <dbReference type="HAMAP-Rule" id="MF_00386"/>
    </source>
</evidence>
<dbReference type="NCBIfam" id="TIGR00278">
    <property type="entry name" value="membrane protein insertion efficiency factor YidD"/>
    <property type="match status" value="1"/>
</dbReference>
<dbReference type="PANTHER" id="PTHR33383">
    <property type="entry name" value="MEMBRANE PROTEIN INSERTION EFFICIENCY FACTOR-RELATED"/>
    <property type="match status" value="1"/>
</dbReference>
<gene>
    <name evidence="2" type="primary">yidD</name>
    <name evidence="2" type="ORF">IAA42_01045</name>
</gene>
<dbReference type="HAMAP" id="MF_00386">
    <property type="entry name" value="UPF0161_YidD"/>
    <property type="match status" value="1"/>
</dbReference>
<dbReference type="PANTHER" id="PTHR33383:SF1">
    <property type="entry name" value="MEMBRANE PROTEIN INSERTION EFFICIENCY FACTOR-RELATED"/>
    <property type="match status" value="1"/>
</dbReference>
<dbReference type="GO" id="GO:0005886">
    <property type="term" value="C:plasma membrane"/>
    <property type="evidence" value="ECO:0007669"/>
    <property type="project" value="UniProtKB-SubCell"/>
</dbReference>
<comment type="subcellular location">
    <subcellularLocation>
        <location evidence="1">Cell membrane</location>
        <topology evidence="1">Peripheral membrane protein</topology>
        <orientation evidence="1">Cytoplasmic side</orientation>
    </subcellularLocation>
</comment>
<dbReference type="SMART" id="SM01234">
    <property type="entry name" value="Haemolytic"/>
    <property type="match status" value="1"/>
</dbReference>
<dbReference type="AlphaFoldDB" id="A0A9D1Z968"/>
<name>A0A9D1Z968_9ACTN</name>
<organism evidence="2 3">
    <name type="scientific">Candidatus Olsenella excrementavium</name>
    <dbReference type="NCBI Taxonomy" id="2838709"/>
    <lineage>
        <taxon>Bacteria</taxon>
        <taxon>Bacillati</taxon>
        <taxon>Actinomycetota</taxon>
        <taxon>Coriobacteriia</taxon>
        <taxon>Coriobacteriales</taxon>
        <taxon>Atopobiaceae</taxon>
        <taxon>Olsenella</taxon>
    </lineage>
</organism>
<protein>
    <recommendedName>
        <fullName evidence="1">Putative membrane protein insertion efficiency factor</fullName>
    </recommendedName>
</protein>
<reference evidence="2" key="1">
    <citation type="journal article" date="2021" name="PeerJ">
        <title>Extensive microbial diversity within the chicken gut microbiome revealed by metagenomics and culture.</title>
        <authorList>
            <person name="Gilroy R."/>
            <person name="Ravi A."/>
            <person name="Getino M."/>
            <person name="Pursley I."/>
            <person name="Horton D.L."/>
            <person name="Alikhan N.F."/>
            <person name="Baker D."/>
            <person name="Gharbi K."/>
            <person name="Hall N."/>
            <person name="Watson M."/>
            <person name="Adriaenssens E.M."/>
            <person name="Foster-Nyarko E."/>
            <person name="Jarju S."/>
            <person name="Secka A."/>
            <person name="Antonio M."/>
            <person name="Oren A."/>
            <person name="Chaudhuri R.R."/>
            <person name="La Ragione R."/>
            <person name="Hildebrand F."/>
            <person name="Pallen M.J."/>
        </authorList>
    </citation>
    <scope>NUCLEOTIDE SEQUENCE</scope>
    <source>
        <strain evidence="2">ChiHjej10B9-743</strain>
    </source>
</reference>
<comment type="similarity">
    <text evidence="1">Belongs to the UPF0161 family.</text>
</comment>
<proteinExistence type="inferred from homology"/>
<dbReference type="Pfam" id="PF01809">
    <property type="entry name" value="YidD"/>
    <property type="match status" value="1"/>
</dbReference>
<evidence type="ECO:0000313" key="3">
    <source>
        <dbReference type="Proteomes" id="UP000824133"/>
    </source>
</evidence>
<evidence type="ECO:0000313" key="2">
    <source>
        <dbReference type="EMBL" id="HIY79016.1"/>
    </source>
</evidence>
<keyword evidence="1" id="KW-1003">Cell membrane</keyword>
<reference evidence="2" key="2">
    <citation type="submission" date="2021-04" db="EMBL/GenBank/DDBJ databases">
        <authorList>
            <person name="Gilroy R."/>
        </authorList>
    </citation>
    <scope>NUCLEOTIDE SEQUENCE</scope>
    <source>
        <strain evidence="2">ChiHjej10B9-743</strain>
    </source>
</reference>
<keyword evidence="1" id="KW-0472">Membrane</keyword>